<organism evidence="1 2">
    <name type="scientific">Sphingomonas liriopis</name>
    <dbReference type="NCBI Taxonomy" id="2949094"/>
    <lineage>
        <taxon>Bacteria</taxon>
        <taxon>Pseudomonadati</taxon>
        <taxon>Pseudomonadota</taxon>
        <taxon>Alphaproteobacteria</taxon>
        <taxon>Sphingomonadales</taxon>
        <taxon>Sphingomonadaceae</taxon>
        <taxon>Sphingomonas</taxon>
    </lineage>
</organism>
<reference evidence="1" key="1">
    <citation type="submission" date="2022-05" db="EMBL/GenBank/DDBJ databases">
        <title>Sphingomonas sp. strain RP10 Genome sequencing and assembly.</title>
        <authorList>
            <person name="Kim I."/>
        </authorList>
    </citation>
    <scope>NUCLEOTIDE SEQUENCE</scope>
    <source>
        <strain evidence="1">RP10</strain>
    </source>
</reference>
<proteinExistence type="predicted"/>
<dbReference type="RefSeq" id="WP_254290184.1">
    <property type="nucleotide sequence ID" value="NZ_JAMLDY010000021.1"/>
</dbReference>
<dbReference type="AlphaFoldDB" id="A0A9X2I1K0"/>
<evidence type="ECO:0000313" key="1">
    <source>
        <dbReference type="EMBL" id="MCP3736170.1"/>
    </source>
</evidence>
<accession>A0A9X2I1K0</accession>
<dbReference type="Proteomes" id="UP001139486">
    <property type="component" value="Unassembled WGS sequence"/>
</dbReference>
<comment type="caution">
    <text evidence="1">The sequence shown here is derived from an EMBL/GenBank/DDBJ whole genome shotgun (WGS) entry which is preliminary data.</text>
</comment>
<keyword evidence="2" id="KW-1185">Reference proteome</keyword>
<evidence type="ECO:0000313" key="2">
    <source>
        <dbReference type="Proteomes" id="UP001139486"/>
    </source>
</evidence>
<name>A0A9X2I1K0_9SPHN</name>
<gene>
    <name evidence="1" type="ORF">M9979_14975</name>
</gene>
<protein>
    <submittedName>
        <fullName evidence="1">Uncharacterized protein</fullName>
    </submittedName>
</protein>
<dbReference type="EMBL" id="JAMLDY010000021">
    <property type="protein sequence ID" value="MCP3736170.1"/>
    <property type="molecule type" value="Genomic_DNA"/>
</dbReference>
<sequence>MPGSTIWQAGNNRVMASCRAAAVFVFNHKYEKNVAKLDEMYGDRFRHRQFIMPFGTSPDPRVIAVHESSWRFSGHVAQAGGRLERDEGITHYAFIADDLIVNPRFDETSLLTALDLGRGSGFIKSLTPADTVRYRWPWAGEAAMCIRKFGRGFDWRSELPPASEAQARFEAMGLRFVAPVPRSVDELWFGLIGGARRSLWTHAMGLGVTGRRSDYPILAGYADFFVVPAEALDHFVHYCGVFAAMNVFAEVAVPTALALAVDDLRTELPLGHFFMTPPPRAGELRGVEFWNGQDAEQFADSLGKNPARLAREFPHDWLYAHPVKLSQWH</sequence>